<dbReference type="AlphaFoldDB" id="A0A8S9XXA0"/>
<feature type="region of interest" description="Disordered" evidence="1">
    <location>
        <begin position="1"/>
        <end position="58"/>
    </location>
</feature>
<feature type="compositionally biased region" description="Polar residues" evidence="1">
    <location>
        <begin position="41"/>
        <end position="50"/>
    </location>
</feature>
<gene>
    <name evidence="2" type="ORF">GE061_011424</name>
</gene>
<comment type="caution">
    <text evidence="2">The sequence shown here is derived from an EMBL/GenBank/DDBJ whole genome shotgun (WGS) entry which is preliminary data.</text>
</comment>
<proteinExistence type="predicted"/>
<protein>
    <submittedName>
        <fullName evidence="2">Uncharacterized protein</fullName>
    </submittedName>
</protein>
<keyword evidence="3" id="KW-1185">Reference proteome</keyword>
<name>A0A8S9XXA0_APOLU</name>
<dbReference type="Proteomes" id="UP000466442">
    <property type="component" value="Unassembled WGS sequence"/>
</dbReference>
<organism evidence="2 3">
    <name type="scientific">Apolygus lucorum</name>
    <name type="common">Small green plant bug</name>
    <name type="synonym">Lygocoris lucorum</name>
    <dbReference type="NCBI Taxonomy" id="248454"/>
    <lineage>
        <taxon>Eukaryota</taxon>
        <taxon>Metazoa</taxon>
        <taxon>Ecdysozoa</taxon>
        <taxon>Arthropoda</taxon>
        <taxon>Hexapoda</taxon>
        <taxon>Insecta</taxon>
        <taxon>Pterygota</taxon>
        <taxon>Neoptera</taxon>
        <taxon>Paraneoptera</taxon>
        <taxon>Hemiptera</taxon>
        <taxon>Heteroptera</taxon>
        <taxon>Panheteroptera</taxon>
        <taxon>Cimicomorpha</taxon>
        <taxon>Miridae</taxon>
        <taxon>Mirini</taxon>
        <taxon>Apolygus</taxon>
    </lineage>
</organism>
<dbReference type="EMBL" id="WIXP02000003">
    <property type="protein sequence ID" value="KAF6213702.1"/>
    <property type="molecule type" value="Genomic_DNA"/>
</dbReference>
<sequence length="150" mass="17237">MVESEDEDQMVSDGALPSPPESDTSDHESVDDDVEEDLQRTDSSPQQTTPEPRMTFHENDFVITEFKTEEDHRSRFYLGKIMKNVGLDKSEVSYLRKKKGLKGPTHFTFPDQPDVCETHHSNMTKVKAEDMRRNRFVIHEIAAIPIDSIN</sequence>
<evidence type="ECO:0000256" key="1">
    <source>
        <dbReference type="SAM" id="MobiDB-lite"/>
    </source>
</evidence>
<feature type="compositionally biased region" description="Acidic residues" evidence="1">
    <location>
        <begin position="1"/>
        <end position="10"/>
    </location>
</feature>
<evidence type="ECO:0000313" key="3">
    <source>
        <dbReference type="Proteomes" id="UP000466442"/>
    </source>
</evidence>
<evidence type="ECO:0000313" key="2">
    <source>
        <dbReference type="EMBL" id="KAF6213702.1"/>
    </source>
</evidence>
<reference evidence="2" key="1">
    <citation type="journal article" date="2021" name="Mol. Ecol. Resour.">
        <title>Apolygus lucorum genome provides insights into omnivorousness and mesophyll feeding.</title>
        <authorList>
            <person name="Liu Y."/>
            <person name="Liu H."/>
            <person name="Wang H."/>
            <person name="Huang T."/>
            <person name="Liu B."/>
            <person name="Yang B."/>
            <person name="Yin L."/>
            <person name="Li B."/>
            <person name="Zhang Y."/>
            <person name="Zhang S."/>
            <person name="Jiang F."/>
            <person name="Zhang X."/>
            <person name="Ren Y."/>
            <person name="Wang B."/>
            <person name="Wang S."/>
            <person name="Lu Y."/>
            <person name="Wu K."/>
            <person name="Fan W."/>
            <person name="Wang G."/>
        </authorList>
    </citation>
    <scope>NUCLEOTIDE SEQUENCE</scope>
    <source>
        <strain evidence="2">12Hb</strain>
    </source>
</reference>
<accession>A0A8S9XXA0</accession>